<evidence type="ECO:0000256" key="1">
    <source>
        <dbReference type="SAM" id="Phobius"/>
    </source>
</evidence>
<dbReference type="EMBL" id="BAABAH010000012">
    <property type="protein sequence ID" value="GAA3827598.1"/>
    <property type="molecule type" value="Genomic_DNA"/>
</dbReference>
<dbReference type="InterPro" id="IPR010920">
    <property type="entry name" value="LSM_dom_sf"/>
</dbReference>
<protein>
    <submittedName>
        <fullName evidence="3">Mechanosensitive ion channel</fullName>
    </submittedName>
</protein>
<accession>A0ABP7IW01</accession>
<dbReference type="InterPro" id="IPR006685">
    <property type="entry name" value="MscS_channel_2nd"/>
</dbReference>
<keyword evidence="4" id="KW-1185">Reference proteome</keyword>
<dbReference type="Gene3D" id="1.10.287.1260">
    <property type="match status" value="1"/>
</dbReference>
<evidence type="ECO:0000313" key="4">
    <source>
        <dbReference type="Proteomes" id="UP001501821"/>
    </source>
</evidence>
<feature type="transmembrane region" description="Helical" evidence="1">
    <location>
        <begin position="75"/>
        <end position="102"/>
    </location>
</feature>
<keyword evidence="1" id="KW-1133">Transmembrane helix</keyword>
<organism evidence="3 4">
    <name type="scientific">Nocardioides panacisoli</name>
    <dbReference type="NCBI Taxonomy" id="627624"/>
    <lineage>
        <taxon>Bacteria</taxon>
        <taxon>Bacillati</taxon>
        <taxon>Actinomycetota</taxon>
        <taxon>Actinomycetes</taxon>
        <taxon>Propionibacteriales</taxon>
        <taxon>Nocardioidaceae</taxon>
        <taxon>Nocardioides</taxon>
    </lineage>
</organism>
<dbReference type="RefSeq" id="WP_344777088.1">
    <property type="nucleotide sequence ID" value="NZ_BAABAH010000012.1"/>
</dbReference>
<proteinExistence type="predicted"/>
<comment type="caution">
    <text evidence="3">The sequence shown here is derived from an EMBL/GenBank/DDBJ whole genome shotgun (WGS) entry which is preliminary data.</text>
</comment>
<evidence type="ECO:0000313" key="3">
    <source>
        <dbReference type="EMBL" id="GAA3827598.1"/>
    </source>
</evidence>
<feature type="domain" description="Mechanosensitive ion channel MscS" evidence="2">
    <location>
        <begin position="178"/>
        <end position="244"/>
    </location>
</feature>
<sequence>MIDWTETLTRVASALGVGLLVIGTARLACRLAARRWPSVEELEQRSRIPFRVLVLMTTLNPVVATLRPAESNAWWWAWGAAVARVLAIVAAGWFVTSVALFLEDTGLRRARTDVADNRLARRMRTQVLVLRRLTIAAACVVTVGAALLTLPGVQALGASVLASAGLVSVVAALAAQSVLANVFAGIQIAFGDSVRLDDVVVVEDEWGWIEEITLTYVVVRIWDDRRLVLPSTYFTTTPFENWTRRSAELLGTVELDVDWEVDPEALREQLDAALATTDLWDGRTRSLQVTDAVNGWVRVRAVVTAADAGQLFDLRCHVREHLAGWIRDHGAGMPKRRVEVVPDATAGSRDERFERLHAG</sequence>
<keyword evidence="1" id="KW-0472">Membrane</keyword>
<reference evidence="4" key="1">
    <citation type="journal article" date="2019" name="Int. J. Syst. Evol. Microbiol.">
        <title>The Global Catalogue of Microorganisms (GCM) 10K type strain sequencing project: providing services to taxonomists for standard genome sequencing and annotation.</title>
        <authorList>
            <consortium name="The Broad Institute Genomics Platform"/>
            <consortium name="The Broad Institute Genome Sequencing Center for Infectious Disease"/>
            <person name="Wu L."/>
            <person name="Ma J."/>
        </authorList>
    </citation>
    <scope>NUCLEOTIDE SEQUENCE [LARGE SCALE GENOMIC DNA]</scope>
    <source>
        <strain evidence="4">JCM 16953</strain>
    </source>
</reference>
<feature type="transmembrane region" description="Helical" evidence="1">
    <location>
        <begin position="156"/>
        <end position="175"/>
    </location>
</feature>
<feature type="transmembrane region" description="Helical" evidence="1">
    <location>
        <begin position="12"/>
        <end position="29"/>
    </location>
</feature>
<evidence type="ECO:0000259" key="2">
    <source>
        <dbReference type="Pfam" id="PF00924"/>
    </source>
</evidence>
<feature type="transmembrane region" description="Helical" evidence="1">
    <location>
        <begin position="128"/>
        <end position="150"/>
    </location>
</feature>
<keyword evidence="1" id="KW-0812">Transmembrane</keyword>
<dbReference type="SUPFAM" id="SSF50182">
    <property type="entry name" value="Sm-like ribonucleoproteins"/>
    <property type="match status" value="1"/>
</dbReference>
<dbReference type="PANTHER" id="PTHR30566">
    <property type="entry name" value="YNAI-RELATED MECHANOSENSITIVE ION CHANNEL"/>
    <property type="match status" value="1"/>
</dbReference>
<dbReference type="Pfam" id="PF00924">
    <property type="entry name" value="MS_channel_2nd"/>
    <property type="match status" value="1"/>
</dbReference>
<dbReference type="PANTHER" id="PTHR30566:SF25">
    <property type="entry name" value="INNER MEMBRANE PROTEIN"/>
    <property type="match status" value="1"/>
</dbReference>
<name>A0ABP7IW01_9ACTN</name>
<feature type="transmembrane region" description="Helical" evidence="1">
    <location>
        <begin position="50"/>
        <end position="69"/>
    </location>
</feature>
<dbReference type="Proteomes" id="UP001501821">
    <property type="component" value="Unassembled WGS sequence"/>
</dbReference>
<gene>
    <name evidence="3" type="ORF">GCM10022242_31140</name>
</gene>